<name>S7PMC3_MYOBR</name>
<protein>
    <submittedName>
        <fullName evidence="1">Uncharacterized protein</fullName>
    </submittedName>
</protein>
<reference evidence="1 2" key="1">
    <citation type="journal article" date="2013" name="Nat. Commun.">
        <title>Genome analysis reveals insights into physiology and longevity of the Brandt's bat Myotis brandtii.</title>
        <authorList>
            <person name="Seim I."/>
            <person name="Fang X."/>
            <person name="Xiong Z."/>
            <person name="Lobanov A.V."/>
            <person name="Huang Z."/>
            <person name="Ma S."/>
            <person name="Feng Y."/>
            <person name="Turanov A.A."/>
            <person name="Zhu Y."/>
            <person name="Lenz T.L."/>
            <person name="Gerashchenko M.V."/>
            <person name="Fan D."/>
            <person name="Hee Yim S."/>
            <person name="Yao X."/>
            <person name="Jordan D."/>
            <person name="Xiong Y."/>
            <person name="Ma Y."/>
            <person name="Lyapunov A.N."/>
            <person name="Chen G."/>
            <person name="Kulakova O.I."/>
            <person name="Sun Y."/>
            <person name="Lee S.G."/>
            <person name="Bronson R.T."/>
            <person name="Moskalev A.A."/>
            <person name="Sunyaev S.R."/>
            <person name="Zhang G."/>
            <person name="Krogh A."/>
            <person name="Wang J."/>
            <person name="Gladyshev V.N."/>
        </authorList>
    </citation>
    <scope>NUCLEOTIDE SEQUENCE [LARGE SCALE GENOMIC DNA]</scope>
</reference>
<dbReference type="EMBL" id="KE163428">
    <property type="protein sequence ID" value="EPQ11988.1"/>
    <property type="molecule type" value="Genomic_DNA"/>
</dbReference>
<evidence type="ECO:0000313" key="2">
    <source>
        <dbReference type="Proteomes" id="UP000052978"/>
    </source>
</evidence>
<dbReference type="Proteomes" id="UP000052978">
    <property type="component" value="Unassembled WGS sequence"/>
</dbReference>
<accession>S7PMC3</accession>
<organism evidence="1 2">
    <name type="scientific">Myotis brandtii</name>
    <name type="common">Brandt's bat</name>
    <dbReference type="NCBI Taxonomy" id="109478"/>
    <lineage>
        <taxon>Eukaryota</taxon>
        <taxon>Metazoa</taxon>
        <taxon>Chordata</taxon>
        <taxon>Craniata</taxon>
        <taxon>Vertebrata</taxon>
        <taxon>Euteleostomi</taxon>
        <taxon>Mammalia</taxon>
        <taxon>Eutheria</taxon>
        <taxon>Laurasiatheria</taxon>
        <taxon>Chiroptera</taxon>
        <taxon>Yangochiroptera</taxon>
        <taxon>Vespertilionidae</taxon>
        <taxon>Myotis</taxon>
    </lineage>
</organism>
<gene>
    <name evidence="1" type="ORF">D623_10032659</name>
</gene>
<proteinExistence type="predicted"/>
<dbReference type="AlphaFoldDB" id="S7PMC3"/>
<evidence type="ECO:0000313" key="1">
    <source>
        <dbReference type="EMBL" id="EPQ11988.1"/>
    </source>
</evidence>
<sequence length="50" mass="5934">METRTAERLCVHGRLCCIKRFFMMREGASWREHQHLFLALQFPNSCCSCV</sequence>
<keyword evidence="2" id="KW-1185">Reference proteome</keyword>